<protein>
    <recommendedName>
        <fullName evidence="6">ABM domain-containing protein</fullName>
    </recommendedName>
</protein>
<evidence type="ECO:0000259" key="3">
    <source>
        <dbReference type="PROSITE" id="PS51819"/>
    </source>
</evidence>
<feature type="domain" description="ABM" evidence="2">
    <location>
        <begin position="3"/>
        <end position="94"/>
    </location>
</feature>
<dbReference type="Pfam" id="PF13669">
    <property type="entry name" value="Glyoxalase_4"/>
    <property type="match status" value="1"/>
</dbReference>
<dbReference type="InterPro" id="IPR029068">
    <property type="entry name" value="Glyas_Bleomycin-R_OHBP_Dase"/>
</dbReference>
<evidence type="ECO:0000259" key="2">
    <source>
        <dbReference type="PROSITE" id="PS51725"/>
    </source>
</evidence>
<dbReference type="GO" id="GO:0004493">
    <property type="term" value="F:methylmalonyl-CoA epimerase activity"/>
    <property type="evidence" value="ECO:0007669"/>
    <property type="project" value="TreeGrafter"/>
</dbReference>
<dbReference type="PROSITE" id="PS51725">
    <property type="entry name" value="ABM"/>
    <property type="match status" value="1"/>
</dbReference>
<name>A0A917WFA5_9RHOB</name>
<gene>
    <name evidence="4" type="ORF">GCM10011534_21660</name>
</gene>
<proteinExistence type="predicted"/>
<evidence type="ECO:0000313" key="5">
    <source>
        <dbReference type="Proteomes" id="UP000649829"/>
    </source>
</evidence>
<dbReference type="PANTHER" id="PTHR43048:SF6">
    <property type="entry name" value="BLR8189 PROTEIN"/>
    <property type="match status" value="1"/>
</dbReference>
<dbReference type="Gene3D" id="3.10.180.10">
    <property type="entry name" value="2,3-Dihydroxybiphenyl 1,2-Dioxygenase, domain 1"/>
    <property type="match status" value="1"/>
</dbReference>
<dbReference type="InterPro" id="IPR037523">
    <property type="entry name" value="VOC_core"/>
</dbReference>
<dbReference type="InterPro" id="IPR011008">
    <property type="entry name" value="Dimeric_a/b-barrel"/>
</dbReference>
<organism evidence="4 5">
    <name type="scientific">Pseudooceanicola nanhaiensis</name>
    <dbReference type="NCBI Taxonomy" id="375761"/>
    <lineage>
        <taxon>Bacteria</taxon>
        <taxon>Pseudomonadati</taxon>
        <taxon>Pseudomonadota</taxon>
        <taxon>Alphaproteobacteria</taxon>
        <taxon>Rhodobacterales</taxon>
        <taxon>Paracoccaceae</taxon>
        <taxon>Pseudooceanicola</taxon>
    </lineage>
</organism>
<dbReference type="InterPro" id="IPR051785">
    <property type="entry name" value="MMCE/EMCE_epimerase"/>
</dbReference>
<dbReference type="Proteomes" id="UP000649829">
    <property type="component" value="Unassembled WGS sequence"/>
</dbReference>
<dbReference type="GO" id="GO:0046872">
    <property type="term" value="F:metal ion binding"/>
    <property type="evidence" value="ECO:0007669"/>
    <property type="project" value="UniProtKB-KW"/>
</dbReference>
<reference evidence="4" key="1">
    <citation type="journal article" date="2014" name="Int. J. Syst. Evol. Microbiol.">
        <title>Complete genome sequence of Corynebacterium casei LMG S-19264T (=DSM 44701T), isolated from a smear-ripened cheese.</title>
        <authorList>
            <consortium name="US DOE Joint Genome Institute (JGI-PGF)"/>
            <person name="Walter F."/>
            <person name="Albersmeier A."/>
            <person name="Kalinowski J."/>
            <person name="Ruckert C."/>
        </authorList>
    </citation>
    <scope>NUCLEOTIDE SEQUENCE</scope>
    <source>
        <strain evidence="4">CGMCC 1.6293</strain>
    </source>
</reference>
<comment type="caution">
    <text evidence="4">The sequence shown here is derived from an EMBL/GenBank/DDBJ whole genome shotgun (WGS) entry which is preliminary data.</text>
</comment>
<evidence type="ECO:0000256" key="1">
    <source>
        <dbReference type="ARBA" id="ARBA00022723"/>
    </source>
</evidence>
<keyword evidence="1" id="KW-0479">Metal-binding</keyword>
<feature type="domain" description="VOC" evidence="3">
    <location>
        <begin position="106"/>
        <end position="254"/>
    </location>
</feature>
<accession>A0A917WFA5</accession>
<dbReference type="Gene3D" id="3.30.70.100">
    <property type="match status" value="1"/>
</dbReference>
<dbReference type="EMBL" id="BMLF01000001">
    <property type="protein sequence ID" value="GGL99489.1"/>
    <property type="molecule type" value="Genomic_DNA"/>
</dbReference>
<dbReference type="Pfam" id="PF03992">
    <property type="entry name" value="ABM"/>
    <property type="match status" value="1"/>
</dbReference>
<sequence>MTRTMIARVTPRPGQEARLRTLVEDLAVQVRAEAGNIRFEAFAEEGGALVMLEEYRDAAAVEAHRSQPHTQRFNAALRDVATEAAPQVTPLSELAAARPAAPGIRGVDHAGMTVPDIAAATRFFAEAFGAVTLYDVLPKDGPDMEGEGPQAELGLAPGTRIVHMRLLRLGNGPCLELFEMEGGSQSDPARLQDMGLTHLGLYVDDIDAACTAFTAAGGTLLKGPHPLANQEDAEGNAGVYGHAPWGTLIELLTYPAGIDLPGDAPATRWTPRP</sequence>
<evidence type="ECO:0008006" key="6">
    <source>
        <dbReference type="Google" id="ProtNLM"/>
    </source>
</evidence>
<dbReference type="SUPFAM" id="SSF54593">
    <property type="entry name" value="Glyoxalase/Bleomycin resistance protein/Dihydroxybiphenyl dioxygenase"/>
    <property type="match status" value="1"/>
</dbReference>
<reference evidence="4" key="2">
    <citation type="submission" date="2020-09" db="EMBL/GenBank/DDBJ databases">
        <authorList>
            <person name="Sun Q."/>
            <person name="Zhou Y."/>
        </authorList>
    </citation>
    <scope>NUCLEOTIDE SEQUENCE</scope>
    <source>
        <strain evidence="4">CGMCC 1.6293</strain>
    </source>
</reference>
<dbReference type="PANTHER" id="PTHR43048">
    <property type="entry name" value="METHYLMALONYL-COA EPIMERASE"/>
    <property type="match status" value="1"/>
</dbReference>
<evidence type="ECO:0000313" key="4">
    <source>
        <dbReference type="EMBL" id="GGL99489.1"/>
    </source>
</evidence>
<dbReference type="SUPFAM" id="SSF54909">
    <property type="entry name" value="Dimeric alpha+beta barrel"/>
    <property type="match status" value="1"/>
</dbReference>
<dbReference type="InterPro" id="IPR007138">
    <property type="entry name" value="ABM_dom"/>
</dbReference>
<keyword evidence="5" id="KW-1185">Reference proteome</keyword>
<dbReference type="RefSeq" id="WP_188781506.1">
    <property type="nucleotide sequence ID" value="NZ_BMLF01000001.1"/>
</dbReference>
<dbReference type="GO" id="GO:0046491">
    <property type="term" value="P:L-methylmalonyl-CoA metabolic process"/>
    <property type="evidence" value="ECO:0007669"/>
    <property type="project" value="TreeGrafter"/>
</dbReference>
<dbReference type="AlphaFoldDB" id="A0A917WFA5"/>
<dbReference type="PROSITE" id="PS51819">
    <property type="entry name" value="VOC"/>
    <property type="match status" value="1"/>
</dbReference>